<evidence type="ECO:0000313" key="2">
    <source>
        <dbReference type="Proteomes" id="UP001281761"/>
    </source>
</evidence>
<sequence>MATTTHSMNTSTDAPLNCPQESTSIVIHLHEPFLKFDPTSDLSFEDQSKIYCSLVALVKAKCPLDDALQERAVRFLKSLRPEWGEDLAAKLITELVPSTAGSPSGFIDSIITLLSSPHSILRAAALSCLSIVDNDYRLGANISKINRSLREWTEEGQEVVQSSKQMLQALFSEGFKDTLEQMMKHDKSAYYGLRVVEECYLLSQELGSNV</sequence>
<protein>
    <submittedName>
        <fullName evidence="1">Uncharacterized protein</fullName>
    </submittedName>
</protein>
<gene>
    <name evidence="1" type="ORF">BLNAU_20880</name>
</gene>
<dbReference type="Proteomes" id="UP001281761">
    <property type="component" value="Unassembled WGS sequence"/>
</dbReference>
<evidence type="ECO:0000313" key="1">
    <source>
        <dbReference type="EMBL" id="KAK2944211.1"/>
    </source>
</evidence>
<proteinExistence type="predicted"/>
<name>A0ABQ9WXG8_9EUKA</name>
<organism evidence="1 2">
    <name type="scientific">Blattamonas nauphoetae</name>
    <dbReference type="NCBI Taxonomy" id="2049346"/>
    <lineage>
        <taxon>Eukaryota</taxon>
        <taxon>Metamonada</taxon>
        <taxon>Preaxostyla</taxon>
        <taxon>Oxymonadida</taxon>
        <taxon>Blattamonas</taxon>
    </lineage>
</organism>
<dbReference type="SUPFAM" id="SSF48371">
    <property type="entry name" value="ARM repeat"/>
    <property type="match status" value="1"/>
</dbReference>
<accession>A0ABQ9WXG8</accession>
<dbReference type="EMBL" id="JARBJD010000309">
    <property type="protein sequence ID" value="KAK2944211.1"/>
    <property type="molecule type" value="Genomic_DNA"/>
</dbReference>
<keyword evidence="2" id="KW-1185">Reference proteome</keyword>
<dbReference type="InterPro" id="IPR016024">
    <property type="entry name" value="ARM-type_fold"/>
</dbReference>
<comment type="caution">
    <text evidence="1">The sequence shown here is derived from an EMBL/GenBank/DDBJ whole genome shotgun (WGS) entry which is preliminary data.</text>
</comment>
<reference evidence="1 2" key="1">
    <citation type="journal article" date="2022" name="bioRxiv">
        <title>Genomics of Preaxostyla Flagellates Illuminates Evolutionary Transitions and the Path Towards Mitochondrial Loss.</title>
        <authorList>
            <person name="Novak L.V.F."/>
            <person name="Treitli S.C."/>
            <person name="Pyrih J."/>
            <person name="Halakuc P."/>
            <person name="Pipaliya S.V."/>
            <person name="Vacek V."/>
            <person name="Brzon O."/>
            <person name="Soukal P."/>
            <person name="Eme L."/>
            <person name="Dacks J.B."/>
            <person name="Karnkowska A."/>
            <person name="Elias M."/>
            <person name="Hampl V."/>
        </authorList>
    </citation>
    <scope>NUCLEOTIDE SEQUENCE [LARGE SCALE GENOMIC DNA]</scope>
    <source>
        <strain evidence="1">NAU3</strain>
        <tissue evidence="1">Gut</tissue>
    </source>
</reference>